<reference evidence="9 10" key="1">
    <citation type="journal article" date="2023" name="bioRxiv">
        <title>Genome report: Whole genome sequence and annotation of Penstemon davidsonii.</title>
        <authorList>
            <person name="Ostevik K.L."/>
            <person name="Alabady M."/>
            <person name="Zhang M."/>
            <person name="Rausher M.D."/>
        </authorList>
    </citation>
    <scope>NUCLEOTIDE SEQUENCE [LARGE SCALE GENOMIC DNA]</scope>
    <source>
        <strain evidence="9">DNT005</strain>
        <tissue evidence="9">Whole leaf</tissue>
    </source>
</reference>
<evidence type="ECO:0000256" key="7">
    <source>
        <dbReference type="ARBA" id="ARBA00023136"/>
    </source>
</evidence>
<evidence type="ECO:0000313" key="9">
    <source>
        <dbReference type="EMBL" id="KAK4478566.1"/>
    </source>
</evidence>
<name>A0ABR0CQ20_9LAMI</name>
<dbReference type="PANTHER" id="PTHR33203">
    <property type="entry name" value="OLEOSIN"/>
    <property type="match status" value="1"/>
</dbReference>
<feature type="transmembrane region" description="Helical" evidence="8">
    <location>
        <begin position="62"/>
        <end position="85"/>
    </location>
</feature>
<dbReference type="Pfam" id="PF01277">
    <property type="entry name" value="Oleosin"/>
    <property type="match status" value="1"/>
</dbReference>
<evidence type="ECO:0000256" key="2">
    <source>
        <dbReference type="ARBA" id="ARBA00004502"/>
    </source>
</evidence>
<keyword evidence="6 8" id="KW-1133">Transmembrane helix</keyword>
<evidence type="ECO:0000256" key="3">
    <source>
        <dbReference type="ARBA" id="ARBA00010858"/>
    </source>
</evidence>
<keyword evidence="5 8" id="KW-0812">Transmembrane</keyword>
<proteinExistence type="inferred from homology"/>
<evidence type="ECO:0000256" key="4">
    <source>
        <dbReference type="ARBA" id="ARBA00022677"/>
    </source>
</evidence>
<keyword evidence="4" id="KW-0551">Lipid droplet</keyword>
<evidence type="ECO:0000313" key="10">
    <source>
        <dbReference type="Proteomes" id="UP001291926"/>
    </source>
</evidence>
<gene>
    <name evidence="9" type="ORF">RD792_014050</name>
</gene>
<dbReference type="Proteomes" id="UP001291926">
    <property type="component" value="Unassembled WGS sequence"/>
</dbReference>
<keyword evidence="7 8" id="KW-0472">Membrane</keyword>
<evidence type="ECO:0000256" key="6">
    <source>
        <dbReference type="ARBA" id="ARBA00022989"/>
    </source>
</evidence>
<comment type="subcellular location">
    <subcellularLocation>
        <location evidence="2">Lipid droplet</location>
    </subcellularLocation>
    <subcellularLocation>
        <location evidence="1">Membrane</location>
        <topology evidence="1">Multi-pass membrane protein</topology>
    </subcellularLocation>
</comment>
<protein>
    <recommendedName>
        <fullName evidence="11">Oleosin</fullName>
    </recommendedName>
</protein>
<evidence type="ECO:0000256" key="5">
    <source>
        <dbReference type="ARBA" id="ARBA00022692"/>
    </source>
</evidence>
<feature type="transmembrane region" description="Helical" evidence="8">
    <location>
        <begin position="91"/>
        <end position="111"/>
    </location>
</feature>
<evidence type="ECO:0000256" key="8">
    <source>
        <dbReference type="SAM" id="Phobius"/>
    </source>
</evidence>
<sequence length="158" mass="16939">MSDRQYSSRRPSAAAATGTFLQKLREHAPNSAQLIGFATLIISGGILLTLTGLTLTATVLGIIFFAPLIIISSPIWIPIGVLISVTVAGTLSFLGFGVGTVAVLSWIYRYFRGFHPPGSDRFDYARSRIADTASHVKDYAREYGGYLQSKVKDAAPGA</sequence>
<dbReference type="EMBL" id="JAYDYQ010002687">
    <property type="protein sequence ID" value="KAK4478566.1"/>
    <property type="molecule type" value="Genomic_DNA"/>
</dbReference>
<evidence type="ECO:0008006" key="11">
    <source>
        <dbReference type="Google" id="ProtNLM"/>
    </source>
</evidence>
<comment type="similarity">
    <text evidence="3">Belongs to the oleosin family.</text>
</comment>
<organism evidence="9 10">
    <name type="scientific">Penstemon davidsonii</name>
    <dbReference type="NCBI Taxonomy" id="160366"/>
    <lineage>
        <taxon>Eukaryota</taxon>
        <taxon>Viridiplantae</taxon>
        <taxon>Streptophyta</taxon>
        <taxon>Embryophyta</taxon>
        <taxon>Tracheophyta</taxon>
        <taxon>Spermatophyta</taxon>
        <taxon>Magnoliopsida</taxon>
        <taxon>eudicotyledons</taxon>
        <taxon>Gunneridae</taxon>
        <taxon>Pentapetalae</taxon>
        <taxon>asterids</taxon>
        <taxon>lamiids</taxon>
        <taxon>Lamiales</taxon>
        <taxon>Plantaginaceae</taxon>
        <taxon>Cheloneae</taxon>
        <taxon>Penstemon</taxon>
    </lineage>
</organism>
<dbReference type="InterPro" id="IPR000136">
    <property type="entry name" value="Oleosin"/>
</dbReference>
<comment type="caution">
    <text evidence="9">The sequence shown here is derived from an EMBL/GenBank/DDBJ whole genome shotgun (WGS) entry which is preliminary data.</text>
</comment>
<evidence type="ECO:0000256" key="1">
    <source>
        <dbReference type="ARBA" id="ARBA00004141"/>
    </source>
</evidence>
<keyword evidence="10" id="KW-1185">Reference proteome</keyword>
<dbReference type="PANTHER" id="PTHR33203:SF4">
    <property type="entry name" value="F27J15.22"/>
    <property type="match status" value="1"/>
</dbReference>
<feature type="transmembrane region" description="Helical" evidence="8">
    <location>
        <begin position="34"/>
        <end position="55"/>
    </location>
</feature>
<accession>A0ABR0CQ20</accession>